<protein>
    <submittedName>
        <fullName evidence="1">NEDD8-activating enzyme E1 regulatory subunit-like</fullName>
    </submittedName>
</protein>
<gene>
    <name evidence="1" type="ORF">EPI10_018572</name>
</gene>
<dbReference type="Proteomes" id="UP000325315">
    <property type="component" value="Unassembled WGS sequence"/>
</dbReference>
<dbReference type="EMBL" id="SMMG02000012">
    <property type="protein sequence ID" value="KAA3455558.1"/>
    <property type="molecule type" value="Genomic_DNA"/>
</dbReference>
<dbReference type="AlphaFoldDB" id="A0A5B6UE32"/>
<dbReference type="OrthoDB" id="1711856at2759"/>
<keyword evidence="2" id="KW-1185">Reference proteome</keyword>
<reference evidence="2" key="1">
    <citation type="journal article" date="2019" name="Plant Biotechnol. J.">
        <title>Genome sequencing of the Australian wild diploid species Gossypium australe highlights disease resistance and delayed gland morphogenesis.</title>
        <authorList>
            <person name="Cai Y."/>
            <person name="Cai X."/>
            <person name="Wang Q."/>
            <person name="Wang P."/>
            <person name="Zhang Y."/>
            <person name="Cai C."/>
            <person name="Xu Y."/>
            <person name="Wang K."/>
            <person name="Zhou Z."/>
            <person name="Wang C."/>
            <person name="Geng S."/>
            <person name="Li B."/>
            <person name="Dong Q."/>
            <person name="Hou Y."/>
            <person name="Wang H."/>
            <person name="Ai P."/>
            <person name="Liu Z."/>
            <person name="Yi F."/>
            <person name="Sun M."/>
            <person name="An G."/>
            <person name="Cheng J."/>
            <person name="Zhang Y."/>
            <person name="Shi Q."/>
            <person name="Xie Y."/>
            <person name="Shi X."/>
            <person name="Chang Y."/>
            <person name="Huang F."/>
            <person name="Chen Y."/>
            <person name="Hong S."/>
            <person name="Mi L."/>
            <person name="Sun Q."/>
            <person name="Zhang L."/>
            <person name="Zhou B."/>
            <person name="Peng R."/>
            <person name="Zhang X."/>
            <person name="Liu F."/>
        </authorList>
    </citation>
    <scope>NUCLEOTIDE SEQUENCE [LARGE SCALE GENOMIC DNA]</scope>
    <source>
        <strain evidence="2">cv. PA1801</strain>
    </source>
</reference>
<sequence length="89" mass="9879">MFEDFLSSGGSYGIMVGTDLVAQKHISLVVILVKIADEWKTSHGGTLPSTREGKKNSRNFSKPGWLQWMKTSIKKLLMPPLIEESISLS</sequence>
<organism evidence="1 2">
    <name type="scientific">Gossypium australe</name>
    <dbReference type="NCBI Taxonomy" id="47621"/>
    <lineage>
        <taxon>Eukaryota</taxon>
        <taxon>Viridiplantae</taxon>
        <taxon>Streptophyta</taxon>
        <taxon>Embryophyta</taxon>
        <taxon>Tracheophyta</taxon>
        <taxon>Spermatophyta</taxon>
        <taxon>Magnoliopsida</taxon>
        <taxon>eudicotyledons</taxon>
        <taxon>Gunneridae</taxon>
        <taxon>Pentapetalae</taxon>
        <taxon>rosids</taxon>
        <taxon>malvids</taxon>
        <taxon>Malvales</taxon>
        <taxon>Malvaceae</taxon>
        <taxon>Malvoideae</taxon>
        <taxon>Gossypium</taxon>
    </lineage>
</organism>
<comment type="caution">
    <text evidence="1">The sequence shown here is derived from an EMBL/GenBank/DDBJ whole genome shotgun (WGS) entry which is preliminary data.</text>
</comment>
<accession>A0A5B6UE32</accession>
<evidence type="ECO:0000313" key="1">
    <source>
        <dbReference type="EMBL" id="KAA3455558.1"/>
    </source>
</evidence>
<name>A0A5B6UE32_9ROSI</name>
<evidence type="ECO:0000313" key="2">
    <source>
        <dbReference type="Proteomes" id="UP000325315"/>
    </source>
</evidence>
<proteinExistence type="predicted"/>